<dbReference type="RefSeq" id="WP_083102783.1">
    <property type="nucleotide sequence ID" value="NZ_CP020569.1"/>
</dbReference>
<reference evidence="1 2" key="1">
    <citation type="submission" date="2017-04" db="EMBL/GenBank/DDBJ databases">
        <title>Complete Genome Sequence of Streptomyces gilvosporeus F607, a Capable Producer of Natamycin.</title>
        <authorList>
            <person name="Zong G."/>
            <person name="Zhong C."/>
            <person name="Fu J."/>
            <person name="Qin R."/>
            <person name="Cao G."/>
        </authorList>
    </citation>
    <scope>NUCLEOTIDE SEQUENCE [LARGE SCALE GENOMIC DNA]</scope>
    <source>
        <strain evidence="1 2">F607</strain>
    </source>
</reference>
<dbReference type="STRING" id="553510.B1H19_03505"/>
<name>A0A1V0TKC7_9ACTN</name>
<keyword evidence="2" id="KW-1185">Reference proteome</keyword>
<dbReference type="Proteomes" id="UP000192726">
    <property type="component" value="Chromosome"/>
</dbReference>
<proteinExistence type="predicted"/>
<evidence type="ECO:0000313" key="2">
    <source>
        <dbReference type="Proteomes" id="UP000192726"/>
    </source>
</evidence>
<dbReference type="AlphaFoldDB" id="A0A1V0TKC7"/>
<sequence length="125" mass="12812">MAARVASNGLGCIGRSVLTGYAFDVAGIVRMTARKTSDAEVGEIFRPKATRGSRQDGLGPVDEPLVSSGIAACPRAPAASAVGLTPTTVADDPAAVTVGYDNERGRVEPMVRRALAIPDEAASSR</sequence>
<dbReference type="KEGG" id="sgv:B1H19_03505"/>
<organism evidence="1 2">
    <name type="scientific">Streptomyces gilvosporeus</name>
    <dbReference type="NCBI Taxonomy" id="553510"/>
    <lineage>
        <taxon>Bacteria</taxon>
        <taxon>Bacillati</taxon>
        <taxon>Actinomycetota</taxon>
        <taxon>Actinomycetes</taxon>
        <taxon>Kitasatosporales</taxon>
        <taxon>Streptomycetaceae</taxon>
        <taxon>Streptomyces</taxon>
    </lineage>
</organism>
<protein>
    <submittedName>
        <fullName evidence="1">Uncharacterized protein</fullName>
    </submittedName>
</protein>
<accession>A0A1V0TKC7</accession>
<gene>
    <name evidence="1" type="ORF">B1H19_03505</name>
</gene>
<dbReference type="EMBL" id="CP020569">
    <property type="protein sequence ID" value="ARF53353.1"/>
    <property type="molecule type" value="Genomic_DNA"/>
</dbReference>
<evidence type="ECO:0000313" key="1">
    <source>
        <dbReference type="EMBL" id="ARF53353.1"/>
    </source>
</evidence>
<dbReference type="OrthoDB" id="4333741at2"/>